<protein>
    <submittedName>
        <fullName evidence="2">Uncharacterized protein</fullName>
    </submittedName>
</protein>
<feature type="transmembrane region" description="Helical" evidence="1">
    <location>
        <begin position="128"/>
        <end position="148"/>
    </location>
</feature>
<feature type="transmembrane region" description="Helical" evidence="1">
    <location>
        <begin position="89"/>
        <end position="108"/>
    </location>
</feature>
<organism evidence="2">
    <name type="scientific">viral metagenome</name>
    <dbReference type="NCBI Taxonomy" id="1070528"/>
    <lineage>
        <taxon>unclassified sequences</taxon>
        <taxon>metagenomes</taxon>
        <taxon>organismal metagenomes</taxon>
    </lineage>
</organism>
<evidence type="ECO:0000256" key="1">
    <source>
        <dbReference type="SAM" id="Phobius"/>
    </source>
</evidence>
<proteinExistence type="predicted"/>
<keyword evidence="1" id="KW-0812">Transmembrane</keyword>
<sequence>MSGLFSNFNLMSDGPKVVLLIAALALWIASYNLNQKSIEGLQSNNLGEVKNNVQQMRNVVWGLYAVYLLHYFLNVYSPVYGMITGSNNVGVIGVVLTTILVVCITHVANICTDDKCDVQTVASSLDRVNILLGVLLVVHVGTLIVFAASPVSKLGFTAEIMELLRSKSLSKGNRSKSKYARFPLHNML</sequence>
<accession>A0A6C0I6T1</accession>
<keyword evidence="1" id="KW-0472">Membrane</keyword>
<name>A0A6C0I6T1_9ZZZZ</name>
<evidence type="ECO:0000313" key="2">
    <source>
        <dbReference type="EMBL" id="QHT88105.1"/>
    </source>
</evidence>
<dbReference type="EMBL" id="MN740109">
    <property type="protein sequence ID" value="QHT88105.1"/>
    <property type="molecule type" value="Genomic_DNA"/>
</dbReference>
<keyword evidence="1" id="KW-1133">Transmembrane helix</keyword>
<reference evidence="2" key="1">
    <citation type="journal article" date="2020" name="Nature">
        <title>Giant virus diversity and host interactions through global metagenomics.</title>
        <authorList>
            <person name="Schulz F."/>
            <person name="Roux S."/>
            <person name="Paez-Espino D."/>
            <person name="Jungbluth S."/>
            <person name="Walsh D.A."/>
            <person name="Denef V.J."/>
            <person name="McMahon K.D."/>
            <person name="Konstantinidis K.T."/>
            <person name="Eloe-Fadrosh E.A."/>
            <person name="Kyrpides N.C."/>
            <person name="Woyke T."/>
        </authorList>
    </citation>
    <scope>NUCLEOTIDE SEQUENCE</scope>
    <source>
        <strain evidence="2">GVMAG-M-3300023184-24</strain>
    </source>
</reference>
<feature type="transmembrane region" description="Helical" evidence="1">
    <location>
        <begin position="59"/>
        <end position="77"/>
    </location>
</feature>
<dbReference type="AlphaFoldDB" id="A0A6C0I6T1"/>